<evidence type="ECO:0000256" key="1">
    <source>
        <dbReference type="SAM" id="MobiDB-lite"/>
    </source>
</evidence>
<organism evidence="2 3">
    <name type="scientific">Batillaria attramentaria</name>
    <dbReference type="NCBI Taxonomy" id="370345"/>
    <lineage>
        <taxon>Eukaryota</taxon>
        <taxon>Metazoa</taxon>
        <taxon>Spiralia</taxon>
        <taxon>Lophotrochozoa</taxon>
        <taxon>Mollusca</taxon>
        <taxon>Gastropoda</taxon>
        <taxon>Caenogastropoda</taxon>
        <taxon>Sorbeoconcha</taxon>
        <taxon>Cerithioidea</taxon>
        <taxon>Batillariidae</taxon>
        <taxon>Batillaria</taxon>
    </lineage>
</organism>
<comment type="caution">
    <text evidence="2">The sequence shown here is derived from an EMBL/GenBank/DDBJ whole genome shotgun (WGS) entry which is preliminary data.</text>
</comment>
<gene>
    <name evidence="2" type="ORF">BaRGS_00005255</name>
</gene>
<evidence type="ECO:0000313" key="3">
    <source>
        <dbReference type="Proteomes" id="UP001519460"/>
    </source>
</evidence>
<reference evidence="2 3" key="1">
    <citation type="journal article" date="2023" name="Sci. Data">
        <title>Genome assembly of the Korean intertidal mud-creeper Batillaria attramentaria.</title>
        <authorList>
            <person name="Patra A.K."/>
            <person name="Ho P.T."/>
            <person name="Jun S."/>
            <person name="Lee S.J."/>
            <person name="Kim Y."/>
            <person name="Won Y.J."/>
        </authorList>
    </citation>
    <scope>NUCLEOTIDE SEQUENCE [LARGE SCALE GENOMIC DNA]</scope>
    <source>
        <strain evidence="2">Wonlab-2016</strain>
    </source>
</reference>
<sequence length="146" mass="16261">MEHDYEMGTKGMTPPPDTPGLKLKRLHSSRLGYGDTSTWGGGHSWCIAGKETCPASTRNTGVVDTYVLAEDRGRFKHTFSQVSLRNWSVCVAGELSAMSSSLNTESERKLPRKSDQERFRAVATKHNFQKLESLEAPKQNLSRYPG</sequence>
<dbReference type="EMBL" id="JACVVK020000020">
    <property type="protein sequence ID" value="KAK7503334.1"/>
    <property type="molecule type" value="Genomic_DNA"/>
</dbReference>
<keyword evidence="3" id="KW-1185">Reference proteome</keyword>
<dbReference type="AlphaFoldDB" id="A0ABD0LWC2"/>
<name>A0ABD0LWC2_9CAEN</name>
<proteinExistence type="predicted"/>
<protein>
    <submittedName>
        <fullName evidence="2">Uncharacterized protein</fullName>
    </submittedName>
</protein>
<feature type="region of interest" description="Disordered" evidence="1">
    <location>
        <begin position="1"/>
        <end position="20"/>
    </location>
</feature>
<evidence type="ECO:0000313" key="2">
    <source>
        <dbReference type="EMBL" id="KAK7503334.1"/>
    </source>
</evidence>
<accession>A0ABD0LWC2</accession>
<dbReference type="Proteomes" id="UP001519460">
    <property type="component" value="Unassembled WGS sequence"/>
</dbReference>